<protein>
    <submittedName>
        <fullName evidence="1">Uncharacterized protein</fullName>
    </submittedName>
</protein>
<dbReference type="EMBL" id="JANEYF010002917">
    <property type="protein sequence ID" value="KAJ8940992.1"/>
    <property type="molecule type" value="Genomic_DNA"/>
</dbReference>
<comment type="caution">
    <text evidence="1">The sequence shown here is derived from an EMBL/GenBank/DDBJ whole genome shotgun (WGS) entry which is preliminary data.</text>
</comment>
<gene>
    <name evidence="1" type="ORF">NQ314_010519</name>
</gene>
<organism evidence="1 2">
    <name type="scientific">Rhamnusium bicolor</name>
    <dbReference type="NCBI Taxonomy" id="1586634"/>
    <lineage>
        <taxon>Eukaryota</taxon>
        <taxon>Metazoa</taxon>
        <taxon>Ecdysozoa</taxon>
        <taxon>Arthropoda</taxon>
        <taxon>Hexapoda</taxon>
        <taxon>Insecta</taxon>
        <taxon>Pterygota</taxon>
        <taxon>Neoptera</taxon>
        <taxon>Endopterygota</taxon>
        <taxon>Coleoptera</taxon>
        <taxon>Polyphaga</taxon>
        <taxon>Cucujiformia</taxon>
        <taxon>Chrysomeloidea</taxon>
        <taxon>Cerambycidae</taxon>
        <taxon>Lepturinae</taxon>
        <taxon>Rhagiini</taxon>
        <taxon>Rhamnusium</taxon>
    </lineage>
</organism>
<proteinExistence type="predicted"/>
<evidence type="ECO:0000313" key="2">
    <source>
        <dbReference type="Proteomes" id="UP001162156"/>
    </source>
</evidence>
<name>A0AAV8XR63_9CUCU</name>
<keyword evidence="2" id="KW-1185">Reference proteome</keyword>
<evidence type="ECO:0000313" key="1">
    <source>
        <dbReference type="EMBL" id="KAJ8940992.1"/>
    </source>
</evidence>
<dbReference type="Proteomes" id="UP001162156">
    <property type="component" value="Unassembled WGS sequence"/>
</dbReference>
<sequence length="64" mass="7227">MEAVILKGSRRKRKEVSFELKGVEVRPSKSVKYLGITLDNEGTFGEHIKRVVKKAEGRATILSR</sequence>
<reference evidence="1" key="1">
    <citation type="journal article" date="2023" name="Insect Mol. Biol.">
        <title>Genome sequencing provides insights into the evolution of gene families encoding plant cell wall-degrading enzymes in longhorned beetles.</title>
        <authorList>
            <person name="Shin N.R."/>
            <person name="Okamura Y."/>
            <person name="Kirsch R."/>
            <person name="Pauchet Y."/>
        </authorList>
    </citation>
    <scope>NUCLEOTIDE SEQUENCE</scope>
    <source>
        <strain evidence="1">RBIC_L_NR</strain>
    </source>
</reference>
<accession>A0AAV8XR63</accession>
<dbReference type="AlphaFoldDB" id="A0AAV8XR63"/>